<feature type="transmembrane region" description="Helical" evidence="2">
    <location>
        <begin position="267"/>
        <end position="286"/>
    </location>
</feature>
<dbReference type="EMBL" id="CP032514">
    <property type="protein sequence ID" value="AYD88895.1"/>
    <property type="molecule type" value="Genomic_DNA"/>
</dbReference>
<feature type="compositionally biased region" description="Low complexity" evidence="1">
    <location>
        <begin position="7"/>
        <end position="23"/>
    </location>
</feature>
<feature type="transmembrane region" description="Helical" evidence="2">
    <location>
        <begin position="103"/>
        <end position="122"/>
    </location>
</feature>
<feature type="transmembrane region" description="Helical" evidence="2">
    <location>
        <begin position="191"/>
        <end position="216"/>
    </location>
</feature>
<proteinExistence type="predicted"/>
<name>A0ABN5PQF2_9ACTO</name>
<dbReference type="RefSeq" id="WP_120203092.1">
    <property type="nucleotide sequence ID" value="NZ_CP032514.1"/>
</dbReference>
<evidence type="ECO:0000256" key="1">
    <source>
        <dbReference type="SAM" id="MobiDB-lite"/>
    </source>
</evidence>
<dbReference type="Proteomes" id="UP000273001">
    <property type="component" value="Chromosome"/>
</dbReference>
<keyword evidence="2" id="KW-1133">Transmembrane helix</keyword>
<feature type="transmembrane region" description="Helical" evidence="2">
    <location>
        <begin position="64"/>
        <end position="83"/>
    </location>
</feature>
<dbReference type="Pfam" id="PF12730">
    <property type="entry name" value="ABC2_membrane_4"/>
    <property type="match status" value="1"/>
</dbReference>
<gene>
    <name evidence="3" type="ORF">D5R93_00355</name>
</gene>
<accession>A0ABN5PQF2</accession>
<evidence type="ECO:0000313" key="3">
    <source>
        <dbReference type="EMBL" id="AYD88895.1"/>
    </source>
</evidence>
<keyword evidence="4" id="KW-1185">Reference proteome</keyword>
<keyword evidence="2" id="KW-0472">Membrane</keyword>
<evidence type="ECO:0008006" key="5">
    <source>
        <dbReference type="Google" id="ProtNLM"/>
    </source>
</evidence>
<reference evidence="3 4" key="1">
    <citation type="submission" date="2018-09" db="EMBL/GenBank/DDBJ databases">
        <authorList>
            <person name="Li J."/>
        </authorList>
    </citation>
    <scope>NUCLEOTIDE SEQUENCE [LARGE SCALE GENOMIC DNA]</scope>
    <source>
        <strain evidence="3 4">2129</strain>
    </source>
</reference>
<dbReference type="CDD" id="cd21809">
    <property type="entry name" value="ABC-2_lan_permease-like"/>
    <property type="match status" value="1"/>
</dbReference>
<evidence type="ECO:0000313" key="4">
    <source>
        <dbReference type="Proteomes" id="UP000273001"/>
    </source>
</evidence>
<evidence type="ECO:0000256" key="2">
    <source>
        <dbReference type="SAM" id="Phobius"/>
    </source>
</evidence>
<feature type="transmembrane region" description="Helical" evidence="2">
    <location>
        <begin position="154"/>
        <end position="179"/>
    </location>
</feature>
<protein>
    <recommendedName>
        <fullName evidence="5">ABC transporter permease</fullName>
    </recommendedName>
</protein>
<keyword evidence="2" id="KW-0812">Transmembrane</keyword>
<feature type="region of interest" description="Disordered" evidence="1">
    <location>
        <begin position="1"/>
        <end position="42"/>
    </location>
</feature>
<feature type="transmembrane region" description="Helical" evidence="2">
    <location>
        <begin position="223"/>
        <end position="247"/>
    </location>
</feature>
<organism evidence="3 4">
    <name type="scientific">Actinomyces lilanjuaniae</name>
    <dbReference type="NCBI Taxonomy" id="2321394"/>
    <lineage>
        <taxon>Bacteria</taxon>
        <taxon>Bacillati</taxon>
        <taxon>Actinomycetota</taxon>
        <taxon>Actinomycetes</taxon>
        <taxon>Actinomycetales</taxon>
        <taxon>Actinomycetaceae</taxon>
        <taxon>Actinomyces</taxon>
    </lineage>
</organism>
<sequence length="296" mass="31963">MTSVTMTTSIPGTPSHPTTTTSPVLRPESAPVPTRPSPHSETGGWLRERLLLPLAIEHAKSKRLWILATLALALAALNVANGTGRYLSYTESFQAQGITWQVVWGQGGLLWSVFFLPMLITFRAAGLTRMEHEHDNWRRMATYGAATTTYTGKLALVALFALYCQTAFLLLVLAASTALGFHLTFTDLATMITWVLLGTLGAVTIATAQLLIGIYVPSLATTVLTGLGASFLSLAITLVVPPLTSIYPYSQATLGMQARTLSTPSPAGLAWFLIWNGILITATVLLSRRALRKKQH</sequence>